<evidence type="ECO:0000256" key="1">
    <source>
        <dbReference type="ARBA" id="ARBA00010467"/>
    </source>
</evidence>
<comment type="similarity">
    <text evidence="1 10">Belongs to the RAP1 family.</text>
</comment>
<dbReference type="Gene3D" id="1.10.10.2170">
    <property type="match status" value="1"/>
</dbReference>
<dbReference type="OrthoDB" id="435460at2759"/>
<keyword evidence="6 10" id="KW-0010">Activator</keyword>
<evidence type="ECO:0000256" key="7">
    <source>
        <dbReference type="ARBA" id="ARBA00023163"/>
    </source>
</evidence>
<dbReference type="InterPro" id="IPR021661">
    <property type="entry name" value="Rap1_C"/>
</dbReference>
<dbReference type="Pfam" id="PF08914">
    <property type="entry name" value="Myb_Rap1"/>
    <property type="match status" value="1"/>
</dbReference>
<dbReference type="Proteomes" id="UP000319801">
    <property type="component" value="Unassembled WGS sequence"/>
</dbReference>
<evidence type="ECO:0000259" key="13">
    <source>
        <dbReference type="Pfam" id="PF11626"/>
    </source>
</evidence>
<evidence type="ECO:0000256" key="4">
    <source>
        <dbReference type="ARBA" id="ARBA00022895"/>
    </source>
</evidence>
<dbReference type="FunFam" id="1.10.10.60:FF:000246">
    <property type="entry name" value="Telomeric repeat-binding factor 2-interacting protein 1"/>
    <property type="match status" value="1"/>
</dbReference>
<dbReference type="InterPro" id="IPR039595">
    <property type="entry name" value="TE2IP/Rap1"/>
</dbReference>
<reference evidence="15 16" key="1">
    <citation type="journal article" date="2019" name="Genome Biol. Evol.">
        <title>Whole-Genome Sequencing of the Giant Devil Catfish, Bagarius yarrelli.</title>
        <authorList>
            <person name="Jiang W."/>
            <person name="Lv Y."/>
            <person name="Cheng L."/>
            <person name="Yang K."/>
            <person name="Chao B."/>
            <person name="Wang X."/>
            <person name="Li Y."/>
            <person name="Pan X."/>
            <person name="You X."/>
            <person name="Zhang Y."/>
            <person name="Yang J."/>
            <person name="Li J."/>
            <person name="Zhang X."/>
            <person name="Liu S."/>
            <person name="Sun C."/>
            <person name="Yang J."/>
            <person name="Shi Q."/>
        </authorList>
    </citation>
    <scope>NUCLEOTIDE SEQUENCE [LARGE SCALE GENOMIC DNA]</scope>
    <source>
        <strain evidence="15">JWS20170419001</strain>
        <tissue evidence="15">Muscle</tissue>
    </source>
</reference>
<dbReference type="GO" id="GO:0070187">
    <property type="term" value="C:shelterin complex"/>
    <property type="evidence" value="ECO:0007669"/>
    <property type="project" value="TreeGrafter"/>
</dbReference>
<dbReference type="PANTHER" id="PTHR16466:SF6">
    <property type="entry name" value="TELOMERIC REPEAT-BINDING FACTOR 2-INTERACTING PROTEIN 1"/>
    <property type="match status" value="1"/>
</dbReference>
<evidence type="ECO:0000256" key="10">
    <source>
        <dbReference type="RuleBase" id="RU367107"/>
    </source>
</evidence>
<comment type="caution">
    <text evidence="15">The sequence shown here is derived from an EMBL/GenBank/DDBJ whole genome shotgun (WGS) entry which is preliminary data.</text>
</comment>
<dbReference type="PANTHER" id="PTHR16466">
    <property type="entry name" value="TELOMERE REPEAT-BINDING FACTOR 2-INTERACTING PROTEIN 1"/>
    <property type="match status" value="1"/>
</dbReference>
<protein>
    <recommendedName>
        <fullName evidence="2 10">Telomeric repeat-binding factor 2-interacting protein 1</fullName>
        <shortName evidence="10">TERF2-interacting telomeric protein 1</shortName>
    </recommendedName>
    <alternativeName>
        <fullName evidence="9 10">Repressor/activator protein 1 homolog</fullName>
    </alternativeName>
</protein>
<proteinExistence type="inferred from homology"/>
<dbReference type="Pfam" id="PF11626">
    <property type="entry name" value="Rap1_C"/>
    <property type="match status" value="1"/>
</dbReference>
<feature type="compositionally biased region" description="Basic and acidic residues" evidence="11">
    <location>
        <begin position="348"/>
        <end position="362"/>
    </location>
</feature>
<evidence type="ECO:0000256" key="6">
    <source>
        <dbReference type="ARBA" id="ARBA00023159"/>
    </source>
</evidence>
<dbReference type="InterPro" id="IPR038104">
    <property type="entry name" value="Rap1_C_sf"/>
</dbReference>
<dbReference type="SUPFAM" id="SSF46689">
    <property type="entry name" value="Homeodomain-like"/>
    <property type="match status" value="1"/>
</dbReference>
<dbReference type="GO" id="GO:0006355">
    <property type="term" value="P:regulation of DNA-templated transcription"/>
    <property type="evidence" value="ECO:0007669"/>
    <property type="project" value="UniProtKB-UniRule"/>
</dbReference>
<evidence type="ECO:0000313" key="16">
    <source>
        <dbReference type="Proteomes" id="UP000319801"/>
    </source>
</evidence>
<evidence type="ECO:0000256" key="8">
    <source>
        <dbReference type="ARBA" id="ARBA00023242"/>
    </source>
</evidence>
<gene>
    <name evidence="15" type="ORF">Baya_7676</name>
</gene>
<evidence type="ECO:0000259" key="12">
    <source>
        <dbReference type="Pfam" id="PF08914"/>
    </source>
</evidence>
<dbReference type="Gene3D" id="1.10.10.60">
    <property type="entry name" value="Homeodomain-like"/>
    <property type="match status" value="1"/>
</dbReference>
<organism evidence="15 16">
    <name type="scientific">Bagarius yarrelli</name>
    <name type="common">Goonch</name>
    <name type="synonym">Bagrus yarrelli</name>
    <dbReference type="NCBI Taxonomy" id="175774"/>
    <lineage>
        <taxon>Eukaryota</taxon>
        <taxon>Metazoa</taxon>
        <taxon>Chordata</taxon>
        <taxon>Craniata</taxon>
        <taxon>Vertebrata</taxon>
        <taxon>Euteleostomi</taxon>
        <taxon>Actinopterygii</taxon>
        <taxon>Neopterygii</taxon>
        <taxon>Teleostei</taxon>
        <taxon>Ostariophysi</taxon>
        <taxon>Siluriformes</taxon>
        <taxon>Sisoridae</taxon>
        <taxon>Sisorinae</taxon>
        <taxon>Bagarius</taxon>
    </lineage>
</organism>
<evidence type="ECO:0000256" key="11">
    <source>
        <dbReference type="SAM" id="MobiDB-lite"/>
    </source>
</evidence>
<feature type="compositionally biased region" description="Polar residues" evidence="11">
    <location>
        <begin position="376"/>
        <end position="387"/>
    </location>
</feature>
<evidence type="ECO:0000256" key="9">
    <source>
        <dbReference type="ARBA" id="ARBA00032471"/>
    </source>
</evidence>
<feature type="compositionally biased region" description="Basic and acidic residues" evidence="11">
    <location>
        <begin position="230"/>
        <end position="243"/>
    </location>
</feature>
<feature type="compositionally biased region" description="Low complexity" evidence="11">
    <location>
        <begin position="166"/>
        <end position="183"/>
    </location>
</feature>
<dbReference type="Pfam" id="PF16589">
    <property type="entry name" value="BRCT_2"/>
    <property type="match status" value="1"/>
</dbReference>
<feature type="domain" description="BRCT" evidence="14">
    <location>
        <begin position="1"/>
        <end position="75"/>
    </location>
</feature>
<keyword evidence="16" id="KW-1185">Reference proteome</keyword>
<comment type="subunit">
    <text evidence="10">Homodimer.</text>
</comment>
<feature type="domain" description="TERF2-interacting telomeric protein 1 Myb" evidence="12">
    <location>
        <begin position="99"/>
        <end position="152"/>
    </location>
</feature>
<comment type="function">
    <text evidence="10">Acts both as a regulator of telomere function and as a transcription regulator. Involved in the regulation of telomere length and protection as a component of the shelterin complex (telosome). Does not bind DNA directly: recruited to telomeric double-stranded 5'-TTAGGG-3' repeats via its interaction with terf2. Independently of its function in telomeres, also acts as a transcription regulator: recruited to extratelomeric 5'-TTAGGG-3' sites via its association with terf2 or other factors, and regulates gene expression.</text>
</comment>
<dbReference type="GO" id="GO:0031848">
    <property type="term" value="P:protection from non-homologous end joining at telomere"/>
    <property type="evidence" value="ECO:0007669"/>
    <property type="project" value="TreeGrafter"/>
</dbReference>
<dbReference type="CDD" id="cd11655">
    <property type="entry name" value="rap1_myb-like"/>
    <property type="match status" value="1"/>
</dbReference>
<dbReference type="GO" id="GO:0010833">
    <property type="term" value="P:telomere maintenance via telomere lengthening"/>
    <property type="evidence" value="ECO:0007669"/>
    <property type="project" value="UniProtKB-UniRule"/>
</dbReference>
<accession>A0A556U3X3</accession>
<dbReference type="InterPro" id="IPR009057">
    <property type="entry name" value="Homeodomain-like_sf"/>
</dbReference>
<keyword evidence="3 10" id="KW-0158">Chromosome</keyword>
<feature type="region of interest" description="Disordered" evidence="11">
    <location>
        <begin position="153"/>
        <end position="400"/>
    </location>
</feature>
<name>A0A556U3X3_BAGYA</name>
<feature type="compositionally biased region" description="Polar residues" evidence="11">
    <location>
        <begin position="195"/>
        <end position="204"/>
    </location>
</feature>
<comment type="subcellular location">
    <subcellularLocation>
        <location evidence="10">Nucleus</location>
    </subcellularLocation>
    <subcellularLocation>
        <location evidence="10">Chromosome</location>
        <location evidence="10">Telomere</location>
    </subcellularLocation>
</comment>
<dbReference type="GO" id="GO:0042162">
    <property type="term" value="F:telomeric DNA binding"/>
    <property type="evidence" value="ECO:0007669"/>
    <property type="project" value="TreeGrafter"/>
</dbReference>
<dbReference type="InterPro" id="IPR015010">
    <property type="entry name" value="TERF2IP_Myb"/>
</dbReference>
<dbReference type="AlphaFoldDB" id="A0A556U3X3"/>
<keyword evidence="7 10" id="KW-0804">Transcription</keyword>
<evidence type="ECO:0000313" key="15">
    <source>
        <dbReference type="EMBL" id="TSM44150.1"/>
    </source>
</evidence>
<evidence type="ECO:0000259" key="14">
    <source>
        <dbReference type="Pfam" id="PF16589"/>
    </source>
</evidence>
<sequence>MRFFIRPGPIKVQLQPLISTGGGVVCRTQEPSAILLADPNDITAGVEGAIHFYISTQYVHDCVAQNQQLDIERYRFSDVQPIQTRASSRKRGGTGRMGYSLEDDTAILNFIANHRKEAKGNRIWQQMERQRITSHSWQSMKDRFLKHLQHKLVQKTPEKKKKLSVLKESLSSEDNISQSTPQKTPKKKSKVVSSLDSDTTQISCEQDEGTAEQSKRQTPSEESSSLQDPALERRQTDEIRDETREDSDGDESEQDCDSEQARNSPKRARMDMDSSAEDTPPVLNDQTRLKETQNSHNPTKLGGASGKKLSILRKAAREFDDSQTMGGSQEDLPLSQTSSNNASDTDEVQIRAARERAIKEQKANPGPPTDSEDPAQANQTHRSTSSPMDEDAGPSSASLPITSNAHMFLFQQDSQEELSQPSESEQLSHNLLETKQHVIQLMQESKKDLVEVMKALLKASGDVGLALSYLRDGYNSEVHGPIWTRYDDEMLFSADSFESERLLDKYGAEEVSKRAAFLKADS</sequence>
<feature type="compositionally biased region" description="Acidic residues" evidence="11">
    <location>
        <begin position="244"/>
        <end position="258"/>
    </location>
</feature>
<keyword evidence="4 10" id="KW-0779">Telomere</keyword>
<keyword evidence="5 10" id="KW-0805">Transcription regulation</keyword>
<evidence type="ECO:0000256" key="2">
    <source>
        <dbReference type="ARBA" id="ARBA00017805"/>
    </source>
</evidence>
<feature type="compositionally biased region" description="Polar residues" evidence="11">
    <location>
        <begin position="334"/>
        <end position="343"/>
    </location>
</feature>
<keyword evidence="8 10" id="KW-0539">Nucleus</keyword>
<evidence type="ECO:0000256" key="3">
    <source>
        <dbReference type="ARBA" id="ARBA00022454"/>
    </source>
</evidence>
<dbReference type="EMBL" id="VCAZ01000045">
    <property type="protein sequence ID" value="TSM44150.1"/>
    <property type="molecule type" value="Genomic_DNA"/>
</dbReference>
<dbReference type="InterPro" id="IPR001357">
    <property type="entry name" value="BRCT_dom"/>
</dbReference>
<evidence type="ECO:0000256" key="5">
    <source>
        <dbReference type="ARBA" id="ARBA00023015"/>
    </source>
</evidence>
<dbReference type="GO" id="GO:0005654">
    <property type="term" value="C:nucleoplasm"/>
    <property type="evidence" value="ECO:0007669"/>
    <property type="project" value="UniProtKB-ARBA"/>
</dbReference>
<feature type="domain" description="TRF2-interacting telomeric protein/Rap1 C-terminal" evidence="13">
    <location>
        <begin position="451"/>
        <end position="519"/>
    </location>
</feature>
<feature type="compositionally biased region" description="Basic residues" evidence="11">
    <location>
        <begin position="153"/>
        <end position="164"/>
    </location>
</feature>